<dbReference type="HOGENOM" id="CLU_1951485_0_0_1"/>
<dbReference type="eggNOG" id="KOG0255">
    <property type="taxonomic scope" value="Eukaryota"/>
</dbReference>
<dbReference type="PANTHER" id="PTHR24064">
    <property type="entry name" value="SOLUTE CARRIER FAMILY 22 MEMBER"/>
    <property type="match status" value="1"/>
</dbReference>
<keyword evidence="6" id="KW-0732">Signal</keyword>
<name>T1IYP3_STRMM</name>
<dbReference type="EMBL" id="JH431693">
    <property type="status" value="NOT_ANNOTATED_CDS"/>
    <property type="molecule type" value="Genomic_DNA"/>
</dbReference>
<dbReference type="InterPro" id="IPR020846">
    <property type="entry name" value="MFS_dom"/>
</dbReference>
<reference evidence="8" key="2">
    <citation type="submission" date="2015-02" db="UniProtKB">
        <authorList>
            <consortium name="EnsemblMetazoa"/>
        </authorList>
    </citation>
    <scope>IDENTIFICATION</scope>
</reference>
<dbReference type="STRING" id="126957.T1IYP3"/>
<dbReference type="SUPFAM" id="SSF103473">
    <property type="entry name" value="MFS general substrate transporter"/>
    <property type="match status" value="1"/>
</dbReference>
<comment type="subcellular location">
    <subcellularLocation>
        <location evidence="1">Membrane</location>
        <topology evidence="1">Multi-pass membrane protein</topology>
    </subcellularLocation>
</comment>
<dbReference type="InterPro" id="IPR036259">
    <property type="entry name" value="MFS_trans_sf"/>
</dbReference>
<dbReference type="EnsemblMetazoa" id="SMAR006358-RA">
    <property type="protein sequence ID" value="SMAR006358-PA"/>
    <property type="gene ID" value="SMAR006358"/>
</dbReference>
<dbReference type="PROSITE" id="PS50850">
    <property type="entry name" value="MFS"/>
    <property type="match status" value="1"/>
</dbReference>
<keyword evidence="2 5" id="KW-0812">Transmembrane</keyword>
<dbReference type="OMA" id="NCFIAYT"/>
<keyword evidence="4 5" id="KW-0472">Membrane</keyword>
<feature type="transmembrane region" description="Helical" evidence="5">
    <location>
        <begin position="68"/>
        <end position="85"/>
    </location>
</feature>
<dbReference type="GO" id="GO:0022857">
    <property type="term" value="F:transmembrane transporter activity"/>
    <property type="evidence" value="ECO:0007669"/>
    <property type="project" value="InterPro"/>
</dbReference>
<keyword evidence="3 5" id="KW-1133">Transmembrane helix</keyword>
<proteinExistence type="predicted"/>
<evidence type="ECO:0000256" key="6">
    <source>
        <dbReference type="SAM" id="SignalP"/>
    </source>
</evidence>
<dbReference type="AlphaFoldDB" id="T1IYP3"/>
<sequence length="129" mass="14755">MFALFMALLSRNLTTAIANMLNTYASELLPTFLRSTGLGVYSTASRLGSTLTPQVLYTLNNVWKPLPQTLYGALMLIAVAVLWFLPETFNRSLPQSLEDVDKMREKSRYEEKTPLLKEKKNNFIKSYRK</sequence>
<keyword evidence="9" id="KW-1185">Reference proteome</keyword>
<reference evidence="9" key="1">
    <citation type="submission" date="2011-05" db="EMBL/GenBank/DDBJ databases">
        <authorList>
            <person name="Richards S.R."/>
            <person name="Qu J."/>
            <person name="Jiang H."/>
            <person name="Jhangiani S.N."/>
            <person name="Agravi P."/>
            <person name="Goodspeed R."/>
            <person name="Gross S."/>
            <person name="Mandapat C."/>
            <person name="Jackson L."/>
            <person name="Mathew T."/>
            <person name="Pu L."/>
            <person name="Thornton R."/>
            <person name="Saada N."/>
            <person name="Wilczek-Boney K.B."/>
            <person name="Lee S."/>
            <person name="Kovar C."/>
            <person name="Wu Y."/>
            <person name="Scherer S.E."/>
            <person name="Worley K.C."/>
            <person name="Muzny D.M."/>
            <person name="Gibbs R."/>
        </authorList>
    </citation>
    <scope>NUCLEOTIDE SEQUENCE</scope>
    <source>
        <strain evidence="9">Brora</strain>
    </source>
</reference>
<evidence type="ECO:0000256" key="3">
    <source>
        <dbReference type="ARBA" id="ARBA00022989"/>
    </source>
</evidence>
<evidence type="ECO:0000259" key="7">
    <source>
        <dbReference type="PROSITE" id="PS50850"/>
    </source>
</evidence>
<evidence type="ECO:0000256" key="1">
    <source>
        <dbReference type="ARBA" id="ARBA00004141"/>
    </source>
</evidence>
<protein>
    <recommendedName>
        <fullName evidence="7">Major facilitator superfamily (MFS) profile domain-containing protein</fullName>
    </recommendedName>
</protein>
<feature type="signal peptide" evidence="6">
    <location>
        <begin position="1"/>
        <end position="18"/>
    </location>
</feature>
<evidence type="ECO:0000256" key="5">
    <source>
        <dbReference type="SAM" id="Phobius"/>
    </source>
</evidence>
<feature type="domain" description="Major facilitator superfamily (MFS) profile" evidence="7">
    <location>
        <begin position="1"/>
        <end position="90"/>
    </location>
</feature>
<dbReference type="Proteomes" id="UP000014500">
    <property type="component" value="Unassembled WGS sequence"/>
</dbReference>
<feature type="chain" id="PRO_5004579736" description="Major facilitator superfamily (MFS) profile domain-containing protein" evidence="6">
    <location>
        <begin position="19"/>
        <end position="129"/>
    </location>
</feature>
<evidence type="ECO:0000256" key="2">
    <source>
        <dbReference type="ARBA" id="ARBA00022692"/>
    </source>
</evidence>
<evidence type="ECO:0000313" key="9">
    <source>
        <dbReference type="Proteomes" id="UP000014500"/>
    </source>
</evidence>
<evidence type="ECO:0000313" key="8">
    <source>
        <dbReference type="EnsemblMetazoa" id="SMAR006358-PA"/>
    </source>
</evidence>
<dbReference type="Gene3D" id="1.20.1250.20">
    <property type="entry name" value="MFS general substrate transporter like domains"/>
    <property type="match status" value="1"/>
</dbReference>
<dbReference type="PhylomeDB" id="T1IYP3"/>
<accession>T1IYP3</accession>
<dbReference type="GO" id="GO:0016020">
    <property type="term" value="C:membrane"/>
    <property type="evidence" value="ECO:0007669"/>
    <property type="project" value="UniProtKB-SubCell"/>
</dbReference>
<evidence type="ECO:0000256" key="4">
    <source>
        <dbReference type="ARBA" id="ARBA00023136"/>
    </source>
</evidence>
<organism evidence="8 9">
    <name type="scientific">Strigamia maritima</name>
    <name type="common">European centipede</name>
    <name type="synonym">Geophilus maritimus</name>
    <dbReference type="NCBI Taxonomy" id="126957"/>
    <lineage>
        <taxon>Eukaryota</taxon>
        <taxon>Metazoa</taxon>
        <taxon>Ecdysozoa</taxon>
        <taxon>Arthropoda</taxon>
        <taxon>Myriapoda</taxon>
        <taxon>Chilopoda</taxon>
        <taxon>Pleurostigmophora</taxon>
        <taxon>Geophilomorpha</taxon>
        <taxon>Linotaeniidae</taxon>
        <taxon>Strigamia</taxon>
    </lineage>
</organism>